<dbReference type="EMBL" id="JZWS01000008">
    <property type="protein sequence ID" value="KJR79412.1"/>
    <property type="molecule type" value="Genomic_DNA"/>
</dbReference>
<dbReference type="EMBL" id="JZWS02000002">
    <property type="protein sequence ID" value="MCL7343673.1"/>
    <property type="molecule type" value="Genomic_DNA"/>
</dbReference>
<dbReference type="InterPro" id="IPR029044">
    <property type="entry name" value="Nucleotide-diphossugar_trans"/>
</dbReference>
<dbReference type="InterPro" id="IPR056729">
    <property type="entry name" value="GMPPB_C"/>
</dbReference>
<dbReference type="Gene3D" id="2.160.10.10">
    <property type="entry name" value="Hexapeptide repeat proteins"/>
    <property type="match status" value="2"/>
</dbReference>
<accession>A0A0F2LPF0</accession>
<evidence type="ECO:0000259" key="3">
    <source>
        <dbReference type="Pfam" id="PF25087"/>
    </source>
</evidence>
<protein>
    <submittedName>
        <fullName evidence="5">NDP-sugar synthase</fullName>
    </submittedName>
    <submittedName>
        <fullName evidence="4">Nucleotidyltransferase</fullName>
    </submittedName>
</protein>
<comment type="similarity">
    <text evidence="1">Belongs to the transferase hexapeptide repeat family.</text>
</comment>
<name>A0A0F2LPF0_9CREN</name>
<dbReference type="Pfam" id="PF00483">
    <property type="entry name" value="NTP_transferase"/>
    <property type="match status" value="1"/>
</dbReference>
<sequence length="414" mass="47117">MDWRPEDIKVIVPIGGEATRLRPLTIETSKATVRLLNRPLIEFPILELAKQGVKEFIFGVRGYVNYKSLFDTFKEGIGFSARYKIKPRVHFKYQPRVDSVGNADSVRINMEYYRVEDITLVIQGDNIFRIDLKKLIDFHLSKGAMMTIVLKKWDNVEDFGVADVAGDMRIRRFVEKPKKEEAPSNLINTGIYVLSPKIREVFGNDDMREMLKLGKMDFGKDVIPYLIEKGYAVYGFEMEGVWFDVGTPDRYLDAMETLLATLPDNEIGGKRIDQDRRIFVQGSSPDSIRRRNIIISKYKKGRLDIQGNALIGRHCQIGNGIFIQNSTIDNFSIVENNVKIIRSAVMDRVYIGRDVVIQNSIIGRHAEIKSGTKIIDSVIGDDVSIGEGSEIIRSRIYPHRIINAGSKIHDTILT</sequence>
<comment type="caution">
    <text evidence="4">The sequence shown here is derived from an EMBL/GenBank/DDBJ whole genome shotgun (WGS) entry which is preliminary data.</text>
</comment>
<dbReference type="Gene3D" id="3.90.550.10">
    <property type="entry name" value="Spore Coat Polysaccharide Biosynthesis Protein SpsA, Chain A"/>
    <property type="match status" value="1"/>
</dbReference>
<reference evidence="5" key="2">
    <citation type="submission" date="2022-05" db="EMBL/GenBank/DDBJ databases">
        <title>Metagenome Sequencing of an Archaeal-Dominated Microbial Community from a Hot Spring at the Los Azufres Geothermal Field, Mexico.</title>
        <authorList>
            <person name="Marin-Paredes R."/>
            <person name="Martinez-Romero E."/>
            <person name="Servin-Garciduenas L.E."/>
        </authorList>
    </citation>
    <scope>NUCLEOTIDE SEQUENCE</scope>
    <source>
        <strain evidence="5">AZ1-454</strain>
    </source>
</reference>
<dbReference type="AlphaFoldDB" id="A0A0F2LPF0"/>
<evidence type="ECO:0000259" key="2">
    <source>
        <dbReference type="Pfam" id="PF00483"/>
    </source>
</evidence>
<reference evidence="4" key="1">
    <citation type="submission" date="2015-03" db="EMBL/GenBank/DDBJ databases">
        <title>Metagenome Sequencing of an Archaeal-Dominated Microbial Community from a Hot Spring at the Los Azufres Geothermal Field, Mexico.</title>
        <authorList>
            <person name="Servin-Garciduenas L.E."/>
            <person name="Martinez-Romero E."/>
        </authorList>
    </citation>
    <scope>NUCLEOTIDE SEQUENCE [LARGE SCALE GENOMIC DNA]</scope>
    <source>
        <strain evidence="4">AZ1-454</strain>
    </source>
</reference>
<evidence type="ECO:0000313" key="4">
    <source>
        <dbReference type="EMBL" id="KJR79412.1"/>
    </source>
</evidence>
<dbReference type="InterPro" id="IPR050486">
    <property type="entry name" value="Mannose-1P_guanyltransferase"/>
</dbReference>
<dbReference type="InterPro" id="IPR005835">
    <property type="entry name" value="NTP_transferase_dom"/>
</dbReference>
<dbReference type="SUPFAM" id="SSF51161">
    <property type="entry name" value="Trimeric LpxA-like enzymes"/>
    <property type="match status" value="1"/>
</dbReference>
<evidence type="ECO:0000256" key="1">
    <source>
        <dbReference type="ARBA" id="ARBA00007274"/>
    </source>
</evidence>
<dbReference type="SUPFAM" id="SSF53448">
    <property type="entry name" value="Nucleotide-diphospho-sugar transferases"/>
    <property type="match status" value="1"/>
</dbReference>
<dbReference type="PATRIC" id="fig|1326980.8.peg.2134"/>
<organism evidence="4">
    <name type="scientific">Candidatus Aramenus sulfurataquae</name>
    <dbReference type="NCBI Taxonomy" id="1326980"/>
    <lineage>
        <taxon>Archaea</taxon>
        <taxon>Thermoproteota</taxon>
        <taxon>Thermoprotei</taxon>
        <taxon>Sulfolobales</taxon>
        <taxon>Sulfolobaceae</taxon>
        <taxon>Candidatus Aramenus</taxon>
    </lineage>
</organism>
<dbReference type="CDD" id="cd04181">
    <property type="entry name" value="NTP_transferase"/>
    <property type="match status" value="1"/>
</dbReference>
<dbReference type="Pfam" id="PF25087">
    <property type="entry name" value="GMPPB_C"/>
    <property type="match status" value="1"/>
</dbReference>
<feature type="domain" description="Nucleotidyl transferase" evidence="2">
    <location>
        <begin position="11"/>
        <end position="259"/>
    </location>
</feature>
<evidence type="ECO:0000313" key="5">
    <source>
        <dbReference type="EMBL" id="MCL7343673.1"/>
    </source>
</evidence>
<dbReference type="InterPro" id="IPR011004">
    <property type="entry name" value="Trimer_LpxA-like_sf"/>
</dbReference>
<proteinExistence type="inferred from homology"/>
<dbReference type="PANTHER" id="PTHR22572">
    <property type="entry name" value="SUGAR-1-PHOSPHATE GUANYL TRANSFERASE"/>
    <property type="match status" value="1"/>
</dbReference>
<gene>
    <name evidence="5" type="ORF">TQ35_003760</name>
    <name evidence="4" type="ORF">TQ35_02000</name>
</gene>
<feature type="domain" description="Mannose-1-phosphate guanyltransferase C-terminal" evidence="3">
    <location>
        <begin position="305"/>
        <end position="404"/>
    </location>
</feature>